<evidence type="ECO:0000313" key="2">
    <source>
        <dbReference type="Proteomes" id="UP001597361"/>
    </source>
</evidence>
<dbReference type="RefSeq" id="WP_376887311.1">
    <property type="nucleotide sequence ID" value="NZ_JBHUHR010000039.1"/>
</dbReference>
<reference evidence="2" key="1">
    <citation type="journal article" date="2019" name="Int. J. Syst. Evol. Microbiol.">
        <title>The Global Catalogue of Microorganisms (GCM) 10K type strain sequencing project: providing services to taxonomists for standard genome sequencing and annotation.</title>
        <authorList>
            <consortium name="The Broad Institute Genomics Platform"/>
            <consortium name="The Broad Institute Genome Sequencing Center for Infectious Disease"/>
            <person name="Wu L."/>
            <person name="Ma J."/>
        </authorList>
    </citation>
    <scope>NUCLEOTIDE SEQUENCE [LARGE SCALE GENOMIC DNA]</scope>
    <source>
        <strain evidence="2">CGMCC 1.15180</strain>
    </source>
</reference>
<dbReference type="Proteomes" id="UP001597361">
    <property type="component" value="Unassembled WGS sequence"/>
</dbReference>
<accession>A0ABW4VSK2</accession>
<dbReference type="EMBL" id="JBHUHR010000039">
    <property type="protein sequence ID" value="MFD2036283.1"/>
    <property type="molecule type" value="Genomic_DNA"/>
</dbReference>
<evidence type="ECO:0000313" key="1">
    <source>
        <dbReference type="EMBL" id="MFD2036283.1"/>
    </source>
</evidence>
<comment type="caution">
    <text evidence="1">The sequence shown here is derived from an EMBL/GenBank/DDBJ whole genome shotgun (WGS) entry which is preliminary data.</text>
</comment>
<sequence>MFIFLQMINIGWRSFCILINDYPFVLDVICGFGMMEKYKYFGLYTEAIPNLGGF</sequence>
<organism evidence="1 2">
    <name type="scientific">Belliella marina</name>
    <dbReference type="NCBI Taxonomy" id="1644146"/>
    <lineage>
        <taxon>Bacteria</taxon>
        <taxon>Pseudomonadati</taxon>
        <taxon>Bacteroidota</taxon>
        <taxon>Cytophagia</taxon>
        <taxon>Cytophagales</taxon>
        <taxon>Cyclobacteriaceae</taxon>
        <taxon>Belliella</taxon>
    </lineage>
</organism>
<name>A0ABW4VSK2_9BACT</name>
<gene>
    <name evidence="1" type="ORF">ACFSKL_15880</name>
</gene>
<protein>
    <submittedName>
        <fullName evidence="1">Uncharacterized protein</fullName>
    </submittedName>
</protein>
<keyword evidence="2" id="KW-1185">Reference proteome</keyword>
<proteinExistence type="predicted"/>